<reference evidence="4" key="1">
    <citation type="journal article" date="2017" name="BMC Genomics">
        <title>Gapless genome assembly of Colletotrichum higginsianum reveals chromosome structure and association of transposable elements with secondary metabolite gene clusters.</title>
        <authorList>
            <person name="Dallery J.-F."/>
            <person name="Lapalu N."/>
            <person name="Zampounis A."/>
            <person name="Pigne S."/>
            <person name="Luyten I."/>
            <person name="Amselem J."/>
            <person name="Wittenberg A.H.J."/>
            <person name="Zhou S."/>
            <person name="de Queiroz M.V."/>
            <person name="Robin G.P."/>
            <person name="Auger A."/>
            <person name="Hainaut M."/>
            <person name="Henrissat B."/>
            <person name="Kim K.-T."/>
            <person name="Lee Y.-H."/>
            <person name="Lespinet O."/>
            <person name="Schwartz D.C."/>
            <person name="Thon M.R."/>
            <person name="O'Connell R.J."/>
        </authorList>
    </citation>
    <scope>NUCLEOTIDE SEQUENCE [LARGE SCALE GENOMIC DNA]</scope>
    <source>
        <strain evidence="4">IMI 349063</strain>
    </source>
</reference>
<feature type="domain" description="Cyanovirin-N" evidence="2">
    <location>
        <begin position="61"/>
        <end position="166"/>
    </location>
</feature>
<dbReference type="AlphaFoldDB" id="A0A1B7YHI3"/>
<dbReference type="SUPFAM" id="SSF51322">
    <property type="entry name" value="Cyanovirin-N"/>
    <property type="match status" value="1"/>
</dbReference>
<accession>A0A1B7YHI3</accession>
<comment type="caution">
    <text evidence="3">The sequence shown here is derived from an EMBL/GenBank/DDBJ whole genome shotgun (WGS) entry which is preliminary data.</text>
</comment>
<dbReference type="OrthoDB" id="4809217at2759"/>
<organism evidence="3 4">
    <name type="scientific">Colletotrichum higginsianum (strain IMI 349063)</name>
    <name type="common">Crucifer anthracnose fungus</name>
    <dbReference type="NCBI Taxonomy" id="759273"/>
    <lineage>
        <taxon>Eukaryota</taxon>
        <taxon>Fungi</taxon>
        <taxon>Dikarya</taxon>
        <taxon>Ascomycota</taxon>
        <taxon>Pezizomycotina</taxon>
        <taxon>Sordariomycetes</taxon>
        <taxon>Hypocreomycetidae</taxon>
        <taxon>Glomerellales</taxon>
        <taxon>Glomerellaceae</taxon>
        <taxon>Colletotrichum</taxon>
        <taxon>Colletotrichum destructivum species complex</taxon>
    </lineage>
</organism>
<feature type="region of interest" description="Disordered" evidence="1">
    <location>
        <begin position="1"/>
        <end position="33"/>
    </location>
</feature>
<evidence type="ECO:0000256" key="1">
    <source>
        <dbReference type="SAM" id="MobiDB-lite"/>
    </source>
</evidence>
<dbReference type="RefSeq" id="XP_018160033.1">
    <property type="nucleotide sequence ID" value="XM_018298787.1"/>
</dbReference>
<dbReference type="EMBL" id="LTAN01000003">
    <property type="protein sequence ID" value="OBR11516.1"/>
    <property type="molecule type" value="Genomic_DNA"/>
</dbReference>
<dbReference type="Proteomes" id="UP000092177">
    <property type="component" value="Chromosome 3"/>
</dbReference>
<name>A0A1B7YHI3_COLHI</name>
<evidence type="ECO:0000313" key="3">
    <source>
        <dbReference type="EMBL" id="OBR11516.1"/>
    </source>
</evidence>
<dbReference type="InterPro" id="IPR036673">
    <property type="entry name" value="Cyanovirin-N_sf"/>
</dbReference>
<sequence>MTATTATNATIPCSETPAQQTKEAVNKGSPKDPYAIKALPTPVANTTFSKVTMGLVPRSGFKGTCANIHGDSGDPAVIWACCRTPTGWGVQNRFDLGKCLQNVNGTLTPHPAGHFRRGCGGCAIQDPFKPTIYTCKCGTDVKNGPQQFVDTTVDLNDFIGNHEGALFCHGVNEKRLMGTCAPRFV</sequence>
<dbReference type="InterPro" id="IPR011058">
    <property type="entry name" value="Cyanovirin-N"/>
</dbReference>
<dbReference type="GeneID" id="28862894"/>
<dbReference type="VEuPathDB" id="FungiDB:CH63R_03812"/>
<keyword evidence="4" id="KW-1185">Reference proteome</keyword>
<gene>
    <name evidence="3" type="ORF">CH63R_03812</name>
</gene>
<dbReference type="KEGG" id="chig:CH63R_03812"/>
<proteinExistence type="predicted"/>
<protein>
    <submittedName>
        <fullName evidence="3">Cvnh domain-containing protein</fullName>
    </submittedName>
</protein>
<feature type="compositionally biased region" description="Polar residues" evidence="1">
    <location>
        <begin position="1"/>
        <end position="23"/>
    </location>
</feature>
<evidence type="ECO:0000259" key="2">
    <source>
        <dbReference type="Pfam" id="PF08881"/>
    </source>
</evidence>
<evidence type="ECO:0000313" key="4">
    <source>
        <dbReference type="Proteomes" id="UP000092177"/>
    </source>
</evidence>
<dbReference type="Gene3D" id="2.30.60.10">
    <property type="entry name" value="Cyanovirin-N"/>
    <property type="match status" value="1"/>
</dbReference>
<dbReference type="Pfam" id="PF08881">
    <property type="entry name" value="CVNH"/>
    <property type="match status" value="1"/>
</dbReference>